<evidence type="ECO:0000256" key="4">
    <source>
        <dbReference type="ARBA" id="ARBA00023136"/>
    </source>
</evidence>
<dbReference type="PANTHER" id="PTHR36985:SF1">
    <property type="entry name" value="TRANSLOCATION AND ASSEMBLY MODULE SUBUNIT TAMB"/>
    <property type="match status" value="1"/>
</dbReference>
<evidence type="ECO:0000256" key="5">
    <source>
        <dbReference type="SAM" id="Phobius"/>
    </source>
</evidence>
<sequence>MDTESQTATKQLTYKVRYPILWRLIIFFIALCSTIIVLICAVFVFVNTQIGRNYIADKIEQTTDGHIRIQGLSGFSPSDLTIAQIQFNNDAVGVWAEVKEVQLKWSPLALLSNEISIRSLVAKEIDFYNLPPKPEKTDNNITQTEHRFADLPYQVNIQHLQIDHFFISEQIAKRNISISVDGKVKIRNLSKIMNIDTLKEAFMAHPKLRLLAVKQPADFQFGGKISGSVENKDGKEYNAPFLPLHFSIMLPEYPKPNSNNELKIYLGLGEEI</sequence>
<comment type="caution">
    <text evidence="6">The sequence shown here is derived from an EMBL/GenBank/DDBJ whole genome shotgun (WGS) entry which is preliminary data.</text>
</comment>
<keyword evidence="3 5" id="KW-1133">Transmembrane helix</keyword>
<dbReference type="Proteomes" id="UP001154272">
    <property type="component" value="Unassembled WGS sequence"/>
</dbReference>
<proteinExistence type="predicted"/>
<evidence type="ECO:0000313" key="6">
    <source>
        <dbReference type="EMBL" id="CAI3942227.1"/>
    </source>
</evidence>
<keyword evidence="4 5" id="KW-0472">Membrane</keyword>
<evidence type="ECO:0000256" key="1">
    <source>
        <dbReference type="ARBA" id="ARBA00004167"/>
    </source>
</evidence>
<gene>
    <name evidence="6" type="ORF">R83534S58_LOCUS1198</name>
</gene>
<keyword evidence="2 5" id="KW-0812">Transmembrane</keyword>
<organism evidence="6 7">
    <name type="scientific">Commensalibacter papalotli</name>
    <name type="common">ex Botero et al. 2024</name>
    <dbReference type="NCBI Taxonomy" id="2972766"/>
    <lineage>
        <taxon>Bacteria</taxon>
        <taxon>Pseudomonadati</taxon>
        <taxon>Pseudomonadota</taxon>
        <taxon>Alphaproteobacteria</taxon>
        <taxon>Acetobacterales</taxon>
        <taxon>Acetobacteraceae</taxon>
    </lineage>
</organism>
<keyword evidence="7" id="KW-1185">Reference proteome</keyword>
<evidence type="ECO:0000256" key="3">
    <source>
        <dbReference type="ARBA" id="ARBA00022989"/>
    </source>
</evidence>
<comment type="subcellular location">
    <subcellularLocation>
        <location evidence="1">Membrane</location>
        <topology evidence="1">Single-pass membrane protein</topology>
    </subcellularLocation>
</comment>
<dbReference type="RefSeq" id="WP_034336378.1">
    <property type="nucleotide sequence ID" value="NZ_CAMXCH010000002.1"/>
</dbReference>
<evidence type="ECO:0000256" key="2">
    <source>
        <dbReference type="ARBA" id="ARBA00022692"/>
    </source>
</evidence>
<accession>A0ABM9HP85</accession>
<dbReference type="EMBL" id="CAMXCH010000002">
    <property type="protein sequence ID" value="CAI3942227.1"/>
    <property type="molecule type" value="Genomic_DNA"/>
</dbReference>
<reference evidence="6" key="1">
    <citation type="submission" date="2022-10" db="EMBL/GenBank/DDBJ databases">
        <authorList>
            <person name="Botero Cardona J."/>
        </authorList>
    </citation>
    <scope>NUCLEOTIDE SEQUENCE</scope>
    <source>
        <strain evidence="6">R-83534</strain>
    </source>
</reference>
<dbReference type="PANTHER" id="PTHR36985">
    <property type="entry name" value="TRANSLOCATION AND ASSEMBLY MODULE SUBUNIT TAMB"/>
    <property type="match status" value="1"/>
</dbReference>
<protein>
    <submittedName>
        <fullName evidence="6">Autotransporter translocation and assembly protein TamB (TamB) (PDB:5VTG)</fullName>
    </submittedName>
</protein>
<name>A0ABM9HP85_9PROT</name>
<evidence type="ECO:0000313" key="7">
    <source>
        <dbReference type="Proteomes" id="UP001154272"/>
    </source>
</evidence>
<feature type="transmembrane region" description="Helical" evidence="5">
    <location>
        <begin position="20"/>
        <end position="46"/>
    </location>
</feature>